<organism evidence="2 3">
    <name type="scientific">Afipia clevelandensis ATCC 49720</name>
    <dbReference type="NCBI Taxonomy" id="883079"/>
    <lineage>
        <taxon>Bacteria</taxon>
        <taxon>Pseudomonadati</taxon>
        <taxon>Pseudomonadota</taxon>
        <taxon>Alphaproteobacteria</taxon>
        <taxon>Hyphomicrobiales</taxon>
        <taxon>Nitrobacteraceae</taxon>
        <taxon>Afipia</taxon>
    </lineage>
</organism>
<sequence>MLPRMLHPSPQRWMSITLAVLCGLSIATSRLAHAEDDEPVAGETTPADVAVPPDSEIDWSILNGDPRSIYETESPAAIDRKVRAALDDPWSWSRNDRPDGSSAVAIKQPVSPFLNTQVGADITVAGRTPTVASEVLLRKIDNDVTQSSGSAWAAITAPGVASVWDKTAVEARTDPGQEQSRLATLLTKSVPFGGDRYSLTLQQGYNVTQQTLVPLFGLGASQRIYESEQTAKLGIVETGTTFIAGQTHSSADDKWLRRVAAEQKFFGGLLVTGSVSETPSGFANSSLSAGFKARW</sequence>
<accession>K8PAV2</accession>
<comment type="caution">
    <text evidence="2">The sequence shown here is derived from an EMBL/GenBank/DDBJ whole genome shotgun (WGS) entry which is preliminary data.</text>
</comment>
<dbReference type="RefSeq" id="WP_002713194.1">
    <property type="nucleotide sequence ID" value="NZ_KB375281.1"/>
</dbReference>
<feature type="chain" id="PRO_5003919833" evidence="1">
    <location>
        <begin position="35"/>
        <end position="295"/>
    </location>
</feature>
<dbReference type="AlphaFoldDB" id="K8PAV2"/>
<dbReference type="EMBL" id="AGWY01000010">
    <property type="protein sequence ID" value="EKS35493.1"/>
    <property type="molecule type" value="Genomic_DNA"/>
</dbReference>
<protein>
    <submittedName>
        <fullName evidence="2">Uncharacterized protein</fullName>
    </submittedName>
</protein>
<dbReference type="HOGENOM" id="CLU_060262_0_0_5"/>
<dbReference type="Proteomes" id="UP000001095">
    <property type="component" value="Unassembled WGS sequence"/>
</dbReference>
<evidence type="ECO:0000313" key="2">
    <source>
        <dbReference type="EMBL" id="EKS35493.1"/>
    </source>
</evidence>
<dbReference type="PATRIC" id="fig|883079.3.peg.2369"/>
<reference evidence="2 3" key="1">
    <citation type="submission" date="2012-04" db="EMBL/GenBank/DDBJ databases">
        <title>The Genome Sequence of Afipia clevelandensis ATCC 49720.</title>
        <authorList>
            <consortium name="The Broad Institute Genome Sequencing Platform"/>
            <person name="Earl A."/>
            <person name="Ward D."/>
            <person name="Feldgarden M."/>
            <person name="Gevers D."/>
            <person name="Huys G."/>
            <person name="Walker B."/>
            <person name="Young S.K."/>
            <person name="Zeng Q."/>
            <person name="Gargeya S."/>
            <person name="Fitzgerald M."/>
            <person name="Haas B."/>
            <person name="Abouelleil A."/>
            <person name="Alvarado L."/>
            <person name="Arachchi H.M."/>
            <person name="Berlin A."/>
            <person name="Chapman S.B."/>
            <person name="Goldberg J."/>
            <person name="Griggs A."/>
            <person name="Gujja S."/>
            <person name="Hansen M."/>
            <person name="Howarth C."/>
            <person name="Imamovic A."/>
            <person name="Larimer J."/>
            <person name="McCowen C."/>
            <person name="Montmayeur A."/>
            <person name="Murphy C."/>
            <person name="Neiman D."/>
            <person name="Pearson M."/>
            <person name="Priest M."/>
            <person name="Roberts A."/>
            <person name="Saif S."/>
            <person name="Shea T."/>
            <person name="Sisk P."/>
            <person name="Sykes S."/>
            <person name="Wortman J."/>
            <person name="Nusbaum C."/>
            <person name="Birren B."/>
        </authorList>
    </citation>
    <scope>NUCLEOTIDE SEQUENCE [LARGE SCALE GENOMIC DNA]</scope>
    <source>
        <strain evidence="2 3">ATCC 49720</strain>
    </source>
</reference>
<name>K8PAV2_9BRAD</name>
<gene>
    <name evidence="2" type="ORF">HMPREF9696_02328</name>
</gene>
<feature type="signal peptide" evidence="1">
    <location>
        <begin position="1"/>
        <end position="34"/>
    </location>
</feature>
<proteinExistence type="predicted"/>
<evidence type="ECO:0000313" key="3">
    <source>
        <dbReference type="Proteomes" id="UP000001095"/>
    </source>
</evidence>
<evidence type="ECO:0000256" key="1">
    <source>
        <dbReference type="SAM" id="SignalP"/>
    </source>
</evidence>
<keyword evidence="3" id="KW-1185">Reference proteome</keyword>
<keyword evidence="1" id="KW-0732">Signal</keyword>